<evidence type="ECO:0000313" key="1">
    <source>
        <dbReference type="EMBL" id="CAK0793021.1"/>
    </source>
</evidence>
<reference evidence="1" key="1">
    <citation type="submission" date="2023-10" db="EMBL/GenBank/DDBJ databases">
        <authorList>
            <person name="Chen Y."/>
            <person name="Shah S."/>
            <person name="Dougan E. K."/>
            <person name="Thang M."/>
            <person name="Chan C."/>
        </authorList>
    </citation>
    <scope>NUCLEOTIDE SEQUENCE [LARGE SCALE GENOMIC DNA]</scope>
</reference>
<sequence length="486" mass="54679">MPGTAKRARCTMRLRRPARAAAAAQLAAVAASQATYPSEFRFGWCVGSQCFDHTLSAAHFQLRVQRYYGEGRRPPLREAFYVATLPLAYQRELLFGCPGLVVFAYLLLAEARLFTHPPVEAAELFSRALSLLEMPEIAGPHMHNLQHSWPLQAAMDRYNSTAQRSRDAAQSPMSLDIVIPHCGEDASWLADRAAIEMLPRHTRVFLYEKCGMSKQAILHFAMLTELLQGQATVIQKQLDDAVDPRTGLPSRRDECTAYLTHVVEHYDDPWLADVTLFLHGDPSDHTPMGLLNVLLRGLALGTLRSVEFLHLGAPRMVHTSNLCQEGIFEMAMRRKPRLPLSTYCCAQFAVARARLRARPREEYERMLRIVDGTVADGCTRIGPAYERYEGQRLSHCYFFEFMWHVVFGEPEDLPLRADDAGLPVVFRLKDNEDALPSTWGSYMAPYVGGQATFGRHGHELWLQGIRDAPGIGAGKQMHFGDMVPKR</sequence>
<name>A0ABN9PJ54_9DINO</name>
<comment type="caution">
    <text evidence="1">The sequence shown here is derived from an EMBL/GenBank/DDBJ whole genome shotgun (WGS) entry which is preliminary data.</text>
</comment>
<dbReference type="EMBL" id="CAUYUJ010000891">
    <property type="protein sequence ID" value="CAK0793021.1"/>
    <property type="molecule type" value="Genomic_DNA"/>
</dbReference>
<gene>
    <name evidence="1" type="ORF">PCOR1329_LOCUS3440</name>
</gene>
<proteinExistence type="predicted"/>
<organism evidence="1 2">
    <name type="scientific">Prorocentrum cordatum</name>
    <dbReference type="NCBI Taxonomy" id="2364126"/>
    <lineage>
        <taxon>Eukaryota</taxon>
        <taxon>Sar</taxon>
        <taxon>Alveolata</taxon>
        <taxon>Dinophyceae</taxon>
        <taxon>Prorocentrales</taxon>
        <taxon>Prorocentraceae</taxon>
        <taxon>Prorocentrum</taxon>
    </lineage>
</organism>
<dbReference type="PANTHER" id="PTHR37490">
    <property type="entry name" value="EXPRESSED PROTEIN"/>
    <property type="match status" value="1"/>
</dbReference>
<dbReference type="PANTHER" id="PTHR37490:SF2">
    <property type="match status" value="1"/>
</dbReference>
<protein>
    <submittedName>
        <fullName evidence="1">Uncharacterized protein</fullName>
    </submittedName>
</protein>
<dbReference type="Pfam" id="PF11913">
    <property type="entry name" value="DUF3431"/>
    <property type="match status" value="1"/>
</dbReference>
<evidence type="ECO:0000313" key="2">
    <source>
        <dbReference type="Proteomes" id="UP001189429"/>
    </source>
</evidence>
<dbReference type="InterPro" id="IPR021838">
    <property type="entry name" value="DUF3431"/>
</dbReference>
<dbReference type="Proteomes" id="UP001189429">
    <property type="component" value="Unassembled WGS sequence"/>
</dbReference>
<keyword evidence="2" id="KW-1185">Reference proteome</keyword>
<accession>A0ABN9PJ54</accession>